<dbReference type="InterPro" id="IPR004638">
    <property type="entry name" value="EmrB-like"/>
</dbReference>
<keyword evidence="7 8" id="KW-0472">Membrane</keyword>
<dbReference type="PANTHER" id="PTHR42718">
    <property type="entry name" value="MAJOR FACILITATOR SUPERFAMILY MULTIDRUG TRANSPORTER MFSC"/>
    <property type="match status" value="1"/>
</dbReference>
<feature type="transmembrane region" description="Helical" evidence="8">
    <location>
        <begin position="168"/>
        <end position="187"/>
    </location>
</feature>
<dbReference type="InterPro" id="IPR020846">
    <property type="entry name" value="MFS_dom"/>
</dbReference>
<evidence type="ECO:0000256" key="8">
    <source>
        <dbReference type="SAM" id="Phobius"/>
    </source>
</evidence>
<evidence type="ECO:0000256" key="6">
    <source>
        <dbReference type="ARBA" id="ARBA00022989"/>
    </source>
</evidence>
<dbReference type="SUPFAM" id="SSF103473">
    <property type="entry name" value="MFS general substrate transporter"/>
    <property type="match status" value="1"/>
</dbReference>
<reference evidence="10 11" key="1">
    <citation type="submission" date="2020-08" db="EMBL/GenBank/DDBJ databases">
        <title>Genomic Encyclopedia of Type Strains, Phase IV (KMG-V): Genome sequencing to study the core and pangenomes of soil and plant-associated prokaryotes.</title>
        <authorList>
            <person name="Whitman W."/>
        </authorList>
    </citation>
    <scope>NUCLEOTIDE SEQUENCE [LARGE SCALE GENOMIC DNA]</scope>
    <source>
        <strain evidence="10 11">M2T3</strain>
    </source>
</reference>
<feature type="transmembrane region" description="Helical" evidence="8">
    <location>
        <begin position="12"/>
        <end position="36"/>
    </location>
</feature>
<dbReference type="GO" id="GO:0005886">
    <property type="term" value="C:plasma membrane"/>
    <property type="evidence" value="ECO:0007669"/>
    <property type="project" value="UniProtKB-SubCell"/>
</dbReference>
<dbReference type="CDD" id="cd17321">
    <property type="entry name" value="MFS_MMR_MDR_like"/>
    <property type="match status" value="1"/>
</dbReference>
<dbReference type="InterPro" id="IPR036259">
    <property type="entry name" value="MFS_trans_sf"/>
</dbReference>
<feature type="transmembrane region" description="Helical" evidence="8">
    <location>
        <begin position="398"/>
        <end position="419"/>
    </location>
</feature>
<dbReference type="EMBL" id="JACHCC010000010">
    <property type="protein sequence ID" value="MBB6501751.1"/>
    <property type="molecule type" value="Genomic_DNA"/>
</dbReference>
<feature type="domain" description="Major facilitator superfamily (MFS) profile" evidence="9">
    <location>
        <begin position="14"/>
        <end position="452"/>
    </location>
</feature>
<keyword evidence="6 8" id="KW-1133">Transmembrane helix</keyword>
<dbReference type="AlphaFoldDB" id="A0A7X0MK72"/>
<evidence type="ECO:0000256" key="3">
    <source>
        <dbReference type="ARBA" id="ARBA00022448"/>
    </source>
</evidence>
<protein>
    <submittedName>
        <fullName evidence="10">DHA2 family methylenomycin A resistance protein-like MFS transporter</fullName>
    </submittedName>
</protein>
<comment type="similarity">
    <text evidence="2">Belongs to the major facilitator superfamily. EmrB family.</text>
</comment>
<dbReference type="PROSITE" id="PS50850">
    <property type="entry name" value="MFS"/>
    <property type="match status" value="1"/>
</dbReference>
<accession>A0A7X0MK72</accession>
<comment type="subcellular location">
    <subcellularLocation>
        <location evidence="1">Cell membrane</location>
        <topology evidence="1">Multi-pass membrane protein</topology>
    </subcellularLocation>
</comment>
<evidence type="ECO:0000313" key="10">
    <source>
        <dbReference type="EMBL" id="MBB6501751.1"/>
    </source>
</evidence>
<dbReference type="RefSeq" id="WP_184627784.1">
    <property type="nucleotide sequence ID" value="NZ_JACHCC010000010.1"/>
</dbReference>
<dbReference type="Gene3D" id="1.20.1720.10">
    <property type="entry name" value="Multidrug resistance protein D"/>
    <property type="match status" value="1"/>
</dbReference>
<gene>
    <name evidence="10" type="ORF">HDF25_003926</name>
</gene>
<dbReference type="InterPro" id="IPR011701">
    <property type="entry name" value="MFS"/>
</dbReference>
<evidence type="ECO:0000259" key="9">
    <source>
        <dbReference type="PROSITE" id="PS50850"/>
    </source>
</evidence>
<dbReference type="NCBIfam" id="TIGR00711">
    <property type="entry name" value="efflux_EmrB"/>
    <property type="match status" value="1"/>
</dbReference>
<feature type="transmembrane region" description="Helical" evidence="8">
    <location>
        <begin position="80"/>
        <end position="99"/>
    </location>
</feature>
<feature type="transmembrane region" description="Helical" evidence="8">
    <location>
        <begin position="300"/>
        <end position="322"/>
    </location>
</feature>
<sequence>MSLNDTQKPVYGLTIIVTSLAFVVAQLDVSIVNIALPQIADTFKVDISVLQWIVDGYTLAFAVLMLSAGNLSDLFGAKHLFQLGMLLFGIASVACGFATSPFSLIAARVFQGIGAAMMIPSSLAILNQTFADIPGRRAKAIGLWTAAGSAAIAAGPIVGGVLIKLSDWRFIFFINAPLCLAGILLTFRLKQQRIPTLVKKFDFSGQITWMLSITLLIAAVIEWSKLGFTNPLIYGSLLLGVISFIVFLILENRSSYPMLPLNLFNSASFNVLLMLGAVLNGFYYGTVFILSLYLQNILHYPPLTAGLAFLPLTAGFVISNLLSGNVINRYGIRIPIMIGLSLFGLGFFGLFTAGLHTSFWQLSVPFLLISLGMGLSVPAMTNGILASVDKTLSGTASAALNTVRQAAGAIGVAVFGAIAAHGGMAILHTITVSVTAAIVCTILIILMSHKYLNKGI</sequence>
<evidence type="ECO:0000313" key="11">
    <source>
        <dbReference type="Proteomes" id="UP000521017"/>
    </source>
</evidence>
<name>A0A7X0MK72_9SPHI</name>
<feature type="transmembrane region" description="Helical" evidence="8">
    <location>
        <begin position="425"/>
        <end position="446"/>
    </location>
</feature>
<keyword evidence="4" id="KW-1003">Cell membrane</keyword>
<evidence type="ECO:0000256" key="4">
    <source>
        <dbReference type="ARBA" id="ARBA00022475"/>
    </source>
</evidence>
<feature type="transmembrane region" description="Helical" evidence="8">
    <location>
        <begin position="105"/>
        <end position="126"/>
    </location>
</feature>
<proteinExistence type="inferred from homology"/>
<evidence type="ECO:0000256" key="5">
    <source>
        <dbReference type="ARBA" id="ARBA00022692"/>
    </source>
</evidence>
<feature type="transmembrane region" description="Helical" evidence="8">
    <location>
        <begin position="366"/>
        <end position="386"/>
    </location>
</feature>
<feature type="transmembrane region" description="Helical" evidence="8">
    <location>
        <begin position="138"/>
        <end position="162"/>
    </location>
</feature>
<dbReference type="Pfam" id="PF07690">
    <property type="entry name" value="MFS_1"/>
    <property type="match status" value="1"/>
</dbReference>
<feature type="transmembrane region" description="Helical" evidence="8">
    <location>
        <begin position="232"/>
        <end position="250"/>
    </location>
</feature>
<feature type="transmembrane region" description="Helical" evidence="8">
    <location>
        <begin position="334"/>
        <end position="354"/>
    </location>
</feature>
<dbReference type="PANTHER" id="PTHR42718:SF9">
    <property type="entry name" value="MAJOR FACILITATOR SUPERFAMILY MULTIDRUG TRANSPORTER MFSC"/>
    <property type="match status" value="1"/>
</dbReference>
<feature type="transmembrane region" description="Helical" evidence="8">
    <location>
        <begin position="48"/>
        <end position="68"/>
    </location>
</feature>
<feature type="transmembrane region" description="Helical" evidence="8">
    <location>
        <begin position="271"/>
        <end position="294"/>
    </location>
</feature>
<evidence type="ECO:0000256" key="2">
    <source>
        <dbReference type="ARBA" id="ARBA00008537"/>
    </source>
</evidence>
<comment type="caution">
    <text evidence="10">The sequence shown here is derived from an EMBL/GenBank/DDBJ whole genome shotgun (WGS) entry which is preliminary data.</text>
</comment>
<feature type="transmembrane region" description="Helical" evidence="8">
    <location>
        <begin position="207"/>
        <end position="226"/>
    </location>
</feature>
<keyword evidence="5 8" id="KW-0812">Transmembrane</keyword>
<dbReference type="Gene3D" id="1.20.1250.20">
    <property type="entry name" value="MFS general substrate transporter like domains"/>
    <property type="match status" value="1"/>
</dbReference>
<dbReference type="Proteomes" id="UP000521017">
    <property type="component" value="Unassembled WGS sequence"/>
</dbReference>
<keyword evidence="3" id="KW-0813">Transport</keyword>
<organism evidence="10 11">
    <name type="scientific">Pedobacter cryoconitis</name>
    <dbReference type="NCBI Taxonomy" id="188932"/>
    <lineage>
        <taxon>Bacteria</taxon>
        <taxon>Pseudomonadati</taxon>
        <taxon>Bacteroidota</taxon>
        <taxon>Sphingobacteriia</taxon>
        <taxon>Sphingobacteriales</taxon>
        <taxon>Sphingobacteriaceae</taxon>
        <taxon>Pedobacter</taxon>
    </lineage>
</organism>
<evidence type="ECO:0000256" key="1">
    <source>
        <dbReference type="ARBA" id="ARBA00004651"/>
    </source>
</evidence>
<dbReference type="GO" id="GO:0022857">
    <property type="term" value="F:transmembrane transporter activity"/>
    <property type="evidence" value="ECO:0007669"/>
    <property type="project" value="InterPro"/>
</dbReference>
<evidence type="ECO:0000256" key="7">
    <source>
        <dbReference type="ARBA" id="ARBA00023136"/>
    </source>
</evidence>